<feature type="domain" description="HMG box" evidence="3">
    <location>
        <begin position="217"/>
        <end position="293"/>
    </location>
</feature>
<dbReference type="STRING" id="180088.A0A1J8Q348"/>
<sequence>MFSILTRRLVSGLPALHTHAVSSSILALPAFAATRRTFFTTRRIQLPVAASKSASTVGAKKTTKKAAVKKPVAKKTATKKAAPKKAKAKPRPQAKVKKIVEKPALPKRVPKSEQPPSRPPNAYILFFTKLAQNNKENLKSIEDTQAASKQAAATWKGFTLAEKQPYYDEVEVLKKQYDEKLHEYWKNAPPQIVRKINARRASDGKKKIHRPRQESDHPRPMVPFFRFAQDFRQSPDGRAIKDAGVTSTGQPAVNIAREAGTRWRTMSDSEKAPYVNAYQTAYADWVANRPKTTSASASS</sequence>
<dbReference type="EMBL" id="LVVM01003094">
    <property type="protein sequence ID" value="OJA15501.1"/>
    <property type="molecule type" value="Genomic_DNA"/>
</dbReference>
<dbReference type="SMART" id="SM00398">
    <property type="entry name" value="HMG"/>
    <property type="match status" value="2"/>
</dbReference>
<keyword evidence="1" id="KW-0238">DNA-binding</keyword>
<feature type="compositionally biased region" description="Basic residues" evidence="2">
    <location>
        <begin position="61"/>
        <end position="97"/>
    </location>
</feature>
<dbReference type="InterPro" id="IPR009071">
    <property type="entry name" value="HMG_box_dom"/>
</dbReference>
<evidence type="ECO:0000256" key="1">
    <source>
        <dbReference type="PROSITE-ProRule" id="PRU00267"/>
    </source>
</evidence>
<dbReference type="OrthoDB" id="1919336at2759"/>
<feature type="region of interest" description="Disordered" evidence="2">
    <location>
        <begin position="200"/>
        <end position="220"/>
    </location>
</feature>
<dbReference type="Pfam" id="PF00505">
    <property type="entry name" value="HMG_box"/>
    <property type="match status" value="1"/>
</dbReference>
<protein>
    <recommendedName>
        <fullName evidence="3">HMG box domain-containing protein</fullName>
    </recommendedName>
</protein>
<name>A0A1J8Q348_9AGAM</name>
<dbReference type="PANTHER" id="PTHR47658">
    <property type="entry name" value="HIGH MOBILITY GROUP B PROTEIN 12-RELATED"/>
    <property type="match status" value="1"/>
</dbReference>
<dbReference type="CDD" id="cd00084">
    <property type="entry name" value="HMG-box_SF"/>
    <property type="match status" value="1"/>
</dbReference>
<dbReference type="GO" id="GO:0005634">
    <property type="term" value="C:nucleus"/>
    <property type="evidence" value="ECO:0007669"/>
    <property type="project" value="UniProtKB-UniRule"/>
</dbReference>
<dbReference type="GO" id="GO:0003677">
    <property type="term" value="F:DNA binding"/>
    <property type="evidence" value="ECO:0007669"/>
    <property type="project" value="UniProtKB-UniRule"/>
</dbReference>
<keyword evidence="1" id="KW-0539">Nucleus</keyword>
<dbReference type="AlphaFoldDB" id="A0A1J8Q348"/>
<evidence type="ECO:0000256" key="2">
    <source>
        <dbReference type="SAM" id="MobiDB-lite"/>
    </source>
</evidence>
<feature type="compositionally biased region" description="Low complexity" evidence="2">
    <location>
        <begin position="50"/>
        <end position="60"/>
    </location>
</feature>
<feature type="DNA-binding region" description="HMG box" evidence="1">
    <location>
        <begin position="217"/>
        <end position="293"/>
    </location>
</feature>
<dbReference type="SUPFAM" id="SSF47095">
    <property type="entry name" value="HMG-box"/>
    <property type="match status" value="2"/>
</dbReference>
<evidence type="ECO:0000313" key="5">
    <source>
        <dbReference type="Proteomes" id="UP000183567"/>
    </source>
</evidence>
<dbReference type="PANTHER" id="PTHR47658:SF1">
    <property type="entry name" value="MEIOSIS INITIATOR PROTEIN"/>
    <property type="match status" value="1"/>
</dbReference>
<reference evidence="4 5" key="1">
    <citation type="submission" date="2016-03" db="EMBL/GenBank/DDBJ databases">
        <title>Comparative genomics of the ectomycorrhizal sister species Rhizopogon vinicolor and Rhizopogon vesiculosus (Basidiomycota: Boletales) reveals a divergence of the mating type B locus.</title>
        <authorList>
            <person name="Mujic A.B."/>
            <person name="Kuo A."/>
            <person name="Tritt A."/>
            <person name="Lipzen A."/>
            <person name="Chen C."/>
            <person name="Johnson J."/>
            <person name="Sharma A."/>
            <person name="Barry K."/>
            <person name="Grigoriev I.V."/>
            <person name="Spatafora J.W."/>
        </authorList>
    </citation>
    <scope>NUCLEOTIDE SEQUENCE [LARGE SCALE GENOMIC DNA]</scope>
    <source>
        <strain evidence="4 5">AM-OR11-056</strain>
    </source>
</reference>
<keyword evidence="5" id="KW-1185">Reference proteome</keyword>
<proteinExistence type="predicted"/>
<accession>A0A1J8Q348</accession>
<feature type="region of interest" description="Disordered" evidence="2">
    <location>
        <begin position="50"/>
        <end position="120"/>
    </location>
</feature>
<gene>
    <name evidence="4" type="ORF">AZE42_08255</name>
</gene>
<dbReference type="CDD" id="cd22011">
    <property type="entry name" value="HMG-box_IXR1-like_rpt1"/>
    <property type="match status" value="1"/>
</dbReference>
<feature type="domain" description="HMG box" evidence="3">
    <location>
        <begin position="116"/>
        <end position="185"/>
    </location>
</feature>
<comment type="caution">
    <text evidence="4">The sequence shown here is derived from an EMBL/GenBank/DDBJ whole genome shotgun (WGS) entry which is preliminary data.</text>
</comment>
<dbReference type="Proteomes" id="UP000183567">
    <property type="component" value="Unassembled WGS sequence"/>
</dbReference>
<evidence type="ECO:0000313" key="4">
    <source>
        <dbReference type="EMBL" id="OJA15501.1"/>
    </source>
</evidence>
<dbReference type="PROSITE" id="PS50118">
    <property type="entry name" value="HMG_BOX_2"/>
    <property type="match status" value="2"/>
</dbReference>
<dbReference type="InterPro" id="IPR036910">
    <property type="entry name" value="HMG_box_dom_sf"/>
</dbReference>
<dbReference type="Gene3D" id="1.10.30.10">
    <property type="entry name" value="High mobility group box domain"/>
    <property type="match status" value="2"/>
</dbReference>
<evidence type="ECO:0000259" key="3">
    <source>
        <dbReference type="PROSITE" id="PS50118"/>
    </source>
</evidence>
<organism evidence="4 5">
    <name type="scientific">Rhizopogon vesiculosus</name>
    <dbReference type="NCBI Taxonomy" id="180088"/>
    <lineage>
        <taxon>Eukaryota</taxon>
        <taxon>Fungi</taxon>
        <taxon>Dikarya</taxon>
        <taxon>Basidiomycota</taxon>
        <taxon>Agaricomycotina</taxon>
        <taxon>Agaricomycetes</taxon>
        <taxon>Agaricomycetidae</taxon>
        <taxon>Boletales</taxon>
        <taxon>Suillineae</taxon>
        <taxon>Rhizopogonaceae</taxon>
        <taxon>Rhizopogon</taxon>
    </lineage>
</organism>
<feature type="DNA-binding region" description="HMG box" evidence="1">
    <location>
        <begin position="116"/>
        <end position="185"/>
    </location>
</feature>
<feature type="compositionally biased region" description="Basic and acidic residues" evidence="2">
    <location>
        <begin position="200"/>
        <end position="219"/>
    </location>
</feature>